<dbReference type="Proteomes" id="UP001197093">
    <property type="component" value="Unassembled WGS sequence"/>
</dbReference>
<proteinExistence type="predicted"/>
<dbReference type="EMBL" id="JAHCVI010000001">
    <property type="protein sequence ID" value="KAG7294207.1"/>
    <property type="molecule type" value="Genomic_DNA"/>
</dbReference>
<evidence type="ECO:0000313" key="1">
    <source>
        <dbReference type="EMBL" id="KAG7294207.1"/>
    </source>
</evidence>
<sequence>MGLTTILRGFNTPVAVPDRFLEANGVKPTFGYAPIYDFPALPGVDGPPLDPQSTYMGSRVGGGETGNLKRIFVPNRHGFTKSTHAYLKINLAADLPDQPPPRFRELRREVLGHATEEERVLLEVAGMQPDEEGKDPASLLFVVVTDEGRVHP</sequence>
<dbReference type="AlphaFoldDB" id="A0AAD4F6V0"/>
<comment type="caution">
    <text evidence="1">The sequence shown here is derived from an EMBL/GenBank/DDBJ whole genome shotgun (WGS) entry which is preliminary data.</text>
</comment>
<reference evidence="1" key="1">
    <citation type="submission" date="2023-02" db="EMBL/GenBank/DDBJ databases">
        <authorList>
            <person name="Palmer J.M."/>
        </authorList>
    </citation>
    <scope>NUCLEOTIDE SEQUENCE</scope>
    <source>
        <strain evidence="1">FW57</strain>
    </source>
</reference>
<organism evidence="1 2">
    <name type="scientific">Staphylotrichum longicolle</name>
    <dbReference type="NCBI Taxonomy" id="669026"/>
    <lineage>
        <taxon>Eukaryota</taxon>
        <taxon>Fungi</taxon>
        <taxon>Dikarya</taxon>
        <taxon>Ascomycota</taxon>
        <taxon>Pezizomycotina</taxon>
        <taxon>Sordariomycetes</taxon>
        <taxon>Sordariomycetidae</taxon>
        <taxon>Sordariales</taxon>
        <taxon>Chaetomiaceae</taxon>
        <taxon>Staphylotrichum</taxon>
    </lineage>
</organism>
<gene>
    <name evidence="1" type="ORF">NEMBOFW57_004277</name>
</gene>
<name>A0AAD4F6V0_9PEZI</name>
<protein>
    <submittedName>
        <fullName evidence="1">Uncharacterized protein</fullName>
    </submittedName>
</protein>
<evidence type="ECO:0000313" key="2">
    <source>
        <dbReference type="Proteomes" id="UP001197093"/>
    </source>
</evidence>
<keyword evidence="2" id="KW-1185">Reference proteome</keyword>
<accession>A0AAD4F6V0</accession>